<gene>
    <name evidence="2" type="ORF">NPA36_05325</name>
</gene>
<dbReference type="RefSeq" id="WP_256945085.1">
    <property type="nucleotide sequence ID" value="NZ_JANHNZ010000004.1"/>
</dbReference>
<reference evidence="2" key="1">
    <citation type="submission" date="2022-07" db="EMBL/GenBank/DDBJ databases">
        <authorList>
            <person name="Jung M.-Y."/>
            <person name="Lee M."/>
        </authorList>
    </citation>
    <scope>NUCLEOTIDE SEQUENCE</scope>
    <source>
        <strain evidence="2">S8</strain>
    </source>
</reference>
<protein>
    <recommendedName>
        <fullName evidence="4">PTS cellobiose transporter subunit IIA</fullName>
    </recommendedName>
</protein>
<reference evidence="2" key="2">
    <citation type="journal article" date="2023" name="Curr. Microbiol.">
        <title>Granulicatella seriolae sp. nov., a Novel Facultative Anaerobe Isolated from Yellowtail Marine Fish.</title>
        <authorList>
            <person name="Lee M."/>
            <person name="Choi Y.J."/>
            <person name="Farooq A."/>
            <person name="Jeong J.B."/>
            <person name="Jung M.Y."/>
        </authorList>
    </citation>
    <scope>NUCLEOTIDE SEQUENCE</scope>
    <source>
        <strain evidence="2">S8</strain>
    </source>
</reference>
<evidence type="ECO:0000313" key="3">
    <source>
        <dbReference type="Proteomes" id="UP001059480"/>
    </source>
</evidence>
<dbReference type="Proteomes" id="UP001059480">
    <property type="component" value="Unassembled WGS sequence"/>
</dbReference>
<accession>A0ABT1WN63</accession>
<feature type="transmembrane region" description="Helical" evidence="1">
    <location>
        <begin position="21"/>
        <end position="45"/>
    </location>
</feature>
<keyword evidence="3" id="KW-1185">Reference proteome</keyword>
<organism evidence="2 3">
    <name type="scientific">Granulicatella seriolae</name>
    <dbReference type="NCBI Taxonomy" id="2967226"/>
    <lineage>
        <taxon>Bacteria</taxon>
        <taxon>Bacillati</taxon>
        <taxon>Bacillota</taxon>
        <taxon>Bacilli</taxon>
        <taxon>Lactobacillales</taxon>
        <taxon>Carnobacteriaceae</taxon>
        <taxon>Granulicatella</taxon>
    </lineage>
</organism>
<dbReference type="EMBL" id="JANHNZ010000004">
    <property type="protein sequence ID" value="MCQ9209969.1"/>
    <property type="molecule type" value="Genomic_DNA"/>
</dbReference>
<evidence type="ECO:0008006" key="4">
    <source>
        <dbReference type="Google" id="ProtNLM"/>
    </source>
</evidence>
<name>A0ABT1WN63_9LACT</name>
<feature type="transmembrane region" description="Helical" evidence="1">
    <location>
        <begin position="90"/>
        <end position="114"/>
    </location>
</feature>
<feature type="transmembrane region" description="Helical" evidence="1">
    <location>
        <begin position="51"/>
        <end position="70"/>
    </location>
</feature>
<keyword evidence="1" id="KW-1133">Transmembrane helix</keyword>
<comment type="caution">
    <text evidence="2">The sequence shown here is derived from an EMBL/GenBank/DDBJ whole genome shotgun (WGS) entry which is preliminary data.</text>
</comment>
<keyword evidence="1" id="KW-0472">Membrane</keyword>
<sequence length="168" mass="19249">MKPELKDTIDKHRKKTSVDNFYYNRFLGVRYLSALLIVTNVYWLIALILSGFSWAWILPIIPLAVSLPAIAEQVRLFRAREHEAPHTKRLLQVTVAINVISGVMVMTPLFSNLYPFIVKSPTTQNILLLILLSGILLSMIGLVKLKRVAEKRDRLYAKIQAYEKSVKE</sequence>
<keyword evidence="1" id="KW-0812">Transmembrane</keyword>
<feature type="transmembrane region" description="Helical" evidence="1">
    <location>
        <begin position="126"/>
        <end position="145"/>
    </location>
</feature>
<proteinExistence type="predicted"/>
<reference evidence="2" key="3">
    <citation type="journal article" date="2023" name="Microbiol. Resour. Announc.">
        <title>Draft Genome Sequence of Granulicatella sp. Strain S8, Isolated from a Marine Fish, Seriola quinqueradiata.</title>
        <authorList>
            <person name="Lee M."/>
            <person name="Farooq A."/>
            <person name="Jeong J.B."/>
            <person name="Jung M.Y."/>
        </authorList>
    </citation>
    <scope>NUCLEOTIDE SEQUENCE</scope>
    <source>
        <strain evidence="2">S8</strain>
    </source>
</reference>
<evidence type="ECO:0000256" key="1">
    <source>
        <dbReference type="SAM" id="Phobius"/>
    </source>
</evidence>
<evidence type="ECO:0000313" key="2">
    <source>
        <dbReference type="EMBL" id="MCQ9209969.1"/>
    </source>
</evidence>